<organism evidence="1 2">
    <name type="scientific">Flavobacterium sedimenticola</name>
    <dbReference type="NCBI Taxonomy" id="3043286"/>
    <lineage>
        <taxon>Bacteria</taxon>
        <taxon>Pseudomonadati</taxon>
        <taxon>Bacteroidota</taxon>
        <taxon>Flavobacteriia</taxon>
        <taxon>Flavobacteriales</taxon>
        <taxon>Flavobacteriaceae</taxon>
        <taxon>Flavobacterium</taxon>
    </lineage>
</organism>
<evidence type="ECO:0008006" key="3">
    <source>
        <dbReference type="Google" id="ProtNLM"/>
    </source>
</evidence>
<gene>
    <name evidence="1" type="ORF">QHT84_07550</name>
</gene>
<reference evidence="1 2" key="1">
    <citation type="submission" date="2023-05" db="EMBL/GenBank/DDBJ databases">
        <title>Flavobacterium sedimenti sp. nov., isolated from the sediment.</title>
        <authorList>
            <person name="Wu N."/>
        </authorList>
    </citation>
    <scope>NUCLEOTIDE SEQUENCE [LARGE SCALE GENOMIC DNA]</scope>
    <source>
        <strain evidence="1 2">YZ-48</strain>
    </source>
</reference>
<accession>A0ABT6XQZ3</accession>
<keyword evidence="2" id="KW-1185">Reference proteome</keyword>
<comment type="caution">
    <text evidence="1">The sequence shown here is derived from an EMBL/GenBank/DDBJ whole genome shotgun (WGS) entry which is preliminary data.</text>
</comment>
<evidence type="ECO:0000313" key="2">
    <source>
        <dbReference type="Proteomes" id="UP001230035"/>
    </source>
</evidence>
<dbReference type="Proteomes" id="UP001230035">
    <property type="component" value="Unassembled WGS sequence"/>
</dbReference>
<sequence>MNLYHYTTELKINEIINSGVINLSHANVYLKREKACAWVSSNPVWENTASKQVLDENGNIVSLTFEEQAKSLGCARIKVKPNSFYTWAKLKHLAKMDLFIAKRMEIVGIELGAKPEEWFGSLYPIRKENWEKIEVFRDGEWVEYSDVKLLVH</sequence>
<dbReference type="EMBL" id="JASGBP010000003">
    <property type="protein sequence ID" value="MDI9257267.1"/>
    <property type="molecule type" value="Genomic_DNA"/>
</dbReference>
<protein>
    <recommendedName>
        <fullName evidence="3">DarT domain-containing protein</fullName>
    </recommendedName>
</protein>
<name>A0ABT6XQZ3_9FLAO</name>
<dbReference type="RefSeq" id="WP_283238947.1">
    <property type="nucleotide sequence ID" value="NZ_JASGBP010000003.1"/>
</dbReference>
<evidence type="ECO:0000313" key="1">
    <source>
        <dbReference type="EMBL" id="MDI9257267.1"/>
    </source>
</evidence>
<proteinExistence type="predicted"/>